<dbReference type="Gene3D" id="2.100.10.50">
    <property type="match status" value="1"/>
</dbReference>
<dbReference type="PROSITE" id="PS51497">
    <property type="entry name" value="UMA"/>
    <property type="match status" value="1"/>
</dbReference>
<evidence type="ECO:0000256" key="7">
    <source>
        <dbReference type="ARBA" id="ARBA00053101"/>
    </source>
</evidence>
<accession>A0AAJ7XFI2</accession>
<comment type="similarity">
    <text evidence="2">Belongs to the MVB12 family.</text>
</comment>
<dbReference type="RefSeq" id="XP_032832446.1">
    <property type="nucleotide sequence ID" value="XM_032976555.1"/>
</dbReference>
<comment type="subcellular location">
    <subcellularLocation>
        <location evidence="1">Late endosome membrane</location>
        <topology evidence="1">Peripheral membrane protein</topology>
    </subcellularLocation>
</comment>
<keyword evidence="5" id="KW-0653">Protein transport</keyword>
<proteinExistence type="inferred from homology"/>
<feature type="domain" description="UMA" evidence="8">
    <location>
        <begin position="238"/>
        <end position="287"/>
    </location>
</feature>
<reference evidence="11 12" key="1">
    <citation type="submission" date="2025-04" db="UniProtKB">
        <authorList>
            <consortium name="RefSeq"/>
        </authorList>
    </citation>
    <scope>IDENTIFICATION</scope>
    <source>
        <tissue evidence="11 12">Sperm</tissue>
    </source>
</reference>
<keyword evidence="10" id="KW-1185">Reference proteome</keyword>
<evidence type="ECO:0000256" key="4">
    <source>
        <dbReference type="ARBA" id="ARBA00022753"/>
    </source>
</evidence>
<evidence type="ECO:0000256" key="5">
    <source>
        <dbReference type="ARBA" id="ARBA00022927"/>
    </source>
</evidence>
<name>A0AAJ7XFI2_PETMA</name>
<keyword evidence="4" id="KW-0967">Endosome</keyword>
<dbReference type="PANTHER" id="PTHR31547">
    <property type="entry name" value="MULTIVESICULAR BODY SUBUNIT 12B"/>
    <property type="match status" value="1"/>
</dbReference>
<dbReference type="InterPro" id="IPR023340">
    <property type="entry name" value="UMA"/>
</dbReference>
<dbReference type="GeneID" id="116955461"/>
<evidence type="ECO:0000256" key="2">
    <source>
        <dbReference type="ARBA" id="ARBA00010432"/>
    </source>
</evidence>
<dbReference type="Pfam" id="PF10240">
    <property type="entry name" value="DUF2464"/>
    <property type="match status" value="1"/>
</dbReference>
<evidence type="ECO:0000256" key="1">
    <source>
        <dbReference type="ARBA" id="ARBA00004633"/>
    </source>
</evidence>
<evidence type="ECO:0000313" key="10">
    <source>
        <dbReference type="Proteomes" id="UP001318040"/>
    </source>
</evidence>
<dbReference type="GO" id="GO:0000813">
    <property type="term" value="C:ESCRT I complex"/>
    <property type="evidence" value="ECO:0007669"/>
    <property type="project" value="InterPro"/>
</dbReference>
<dbReference type="GO" id="GO:0031902">
    <property type="term" value="C:late endosome membrane"/>
    <property type="evidence" value="ECO:0007669"/>
    <property type="project" value="UniProtKB-SubCell"/>
</dbReference>
<dbReference type="InterPro" id="IPR040297">
    <property type="entry name" value="MVB12B"/>
</dbReference>
<evidence type="ECO:0000313" key="12">
    <source>
        <dbReference type="RefSeq" id="XP_032832446.1"/>
    </source>
</evidence>
<evidence type="ECO:0000259" key="9">
    <source>
        <dbReference type="PROSITE" id="PS51498"/>
    </source>
</evidence>
<sequence>MPEVRDIMDALPGESEEPIAALGVISCPSSVPLGYSVIARTMEGSDADLWKDGLFRAKTSRYLCYTRLRPHSNGYPSNVLADLKLLGEKETLPQGFFALSETLDTNEPALKKKRLCVQLIPRESTEAAITDIIVSGKPKQIPSQYTCIGETNGMRIWYRMGRVPKVVPAPARKEVAMGTTSEATAAVSAALLQQSTPHPNLPHQKSLTLPSSFKKGLALSMGHTQRNGGDNIYGITAIDGVPFVLSEKYDTSSRHAHGMDISSIVIKSIVDIETEYEYSFVTERNAVSQSPAACS</sequence>
<keyword evidence="3" id="KW-0813">Transport</keyword>
<dbReference type="RefSeq" id="XP_032832445.1">
    <property type="nucleotide sequence ID" value="XM_032976554.1"/>
</dbReference>
<comment type="function">
    <text evidence="7">Component of the ESCRT-I complex, a regulator of vesicular trafficking process. Required for the sorting of endocytic ubiquitinated cargos into multivesicular bodies.</text>
</comment>
<feature type="domain" description="MABP" evidence="9">
    <location>
        <begin position="16"/>
        <end position="162"/>
    </location>
</feature>
<protein>
    <submittedName>
        <fullName evidence="11 12">Multivesicular body subunit 12B-like isoform X1</fullName>
    </submittedName>
</protein>
<evidence type="ECO:0000256" key="3">
    <source>
        <dbReference type="ARBA" id="ARBA00022448"/>
    </source>
</evidence>
<dbReference type="PANTHER" id="PTHR31547:SF1">
    <property type="entry name" value="MULTIVESICULAR BODY SUBUNIT 12B"/>
    <property type="match status" value="1"/>
</dbReference>
<keyword evidence="6" id="KW-0472">Membrane</keyword>
<dbReference type="GO" id="GO:0015031">
    <property type="term" value="P:protein transport"/>
    <property type="evidence" value="ECO:0007669"/>
    <property type="project" value="UniProtKB-KW"/>
</dbReference>
<evidence type="ECO:0000256" key="6">
    <source>
        <dbReference type="ARBA" id="ARBA00023136"/>
    </source>
</evidence>
<dbReference type="GO" id="GO:0042058">
    <property type="term" value="P:regulation of epidermal growth factor receptor signaling pathway"/>
    <property type="evidence" value="ECO:0007669"/>
    <property type="project" value="TreeGrafter"/>
</dbReference>
<dbReference type="AlphaFoldDB" id="A0AAJ7XFI2"/>
<gene>
    <name evidence="11 12" type="primary">LOC116955461</name>
</gene>
<dbReference type="FunFam" id="2.100.10.50:FF:000002">
    <property type="entry name" value="Multivesicular body subunit 12B"/>
    <property type="match status" value="1"/>
</dbReference>
<dbReference type="KEGG" id="pmrn:116955461"/>
<dbReference type="InterPro" id="IPR018798">
    <property type="entry name" value="MVB12A/B"/>
</dbReference>
<dbReference type="InterPro" id="IPR023341">
    <property type="entry name" value="MABP"/>
</dbReference>
<organism evidence="10 11">
    <name type="scientific">Petromyzon marinus</name>
    <name type="common">Sea lamprey</name>
    <dbReference type="NCBI Taxonomy" id="7757"/>
    <lineage>
        <taxon>Eukaryota</taxon>
        <taxon>Metazoa</taxon>
        <taxon>Chordata</taxon>
        <taxon>Craniata</taxon>
        <taxon>Vertebrata</taxon>
        <taxon>Cyclostomata</taxon>
        <taxon>Hyperoartia</taxon>
        <taxon>Petromyzontiformes</taxon>
        <taxon>Petromyzontidae</taxon>
        <taxon>Petromyzon</taxon>
    </lineage>
</organism>
<dbReference type="GO" id="GO:0046755">
    <property type="term" value="P:viral budding"/>
    <property type="evidence" value="ECO:0007669"/>
    <property type="project" value="TreeGrafter"/>
</dbReference>
<dbReference type="Proteomes" id="UP001318040">
    <property type="component" value="Chromosome 59"/>
</dbReference>
<evidence type="ECO:0000259" key="8">
    <source>
        <dbReference type="PROSITE" id="PS51497"/>
    </source>
</evidence>
<evidence type="ECO:0000313" key="11">
    <source>
        <dbReference type="RefSeq" id="XP_032832445.1"/>
    </source>
</evidence>
<dbReference type="GO" id="GO:0019075">
    <property type="term" value="P:virus maturation"/>
    <property type="evidence" value="ECO:0007669"/>
    <property type="project" value="TreeGrafter"/>
</dbReference>
<dbReference type="PROSITE" id="PS51498">
    <property type="entry name" value="MABP"/>
    <property type="match status" value="1"/>
</dbReference>